<sequence length="273" mass="28828">MFNTRNTVIGIAAAVATMTGASAQAGSMPFMPRGEGVSAPMGFAELCRRDSETCGLPNSQLALLGVGPRASFTPTSSVGAAAPLHHEADPKPTTDGVQPALAEASPVVAVEDAGQPREALAAAAPVAANEPVAIEPAVSTWGARGEREQLKLLNQINQAVNREVKKASDMDLYGMPEYWSLPRMIGGKLYGDCEDYALEKRRRLIAAGVPESALSLAVAVTARGEGHAVLMISLKSGDMVLDNLTPWATPWEDLNYHWVQRQVPGTALWTTAV</sequence>
<dbReference type="Pfam" id="PF06035">
    <property type="entry name" value="Peptidase_C93"/>
    <property type="match status" value="1"/>
</dbReference>
<keyword evidence="4" id="KW-1185">Reference proteome</keyword>
<evidence type="ECO:0000256" key="2">
    <source>
        <dbReference type="SAM" id="SignalP"/>
    </source>
</evidence>
<proteinExistence type="predicted"/>
<protein>
    <submittedName>
        <fullName evidence="3">Transglutaminase-like cysteine peptidase</fullName>
    </submittedName>
</protein>
<dbReference type="InterPro" id="IPR010319">
    <property type="entry name" value="Transglutaminase-like_Cys_pept"/>
</dbReference>
<evidence type="ECO:0000313" key="3">
    <source>
        <dbReference type="EMBL" id="USQ95757.1"/>
    </source>
</evidence>
<dbReference type="PANTHER" id="PTHR39327:SF1">
    <property type="entry name" value="BLR5470 PROTEIN"/>
    <property type="match status" value="1"/>
</dbReference>
<keyword evidence="2" id="KW-0732">Signal</keyword>
<evidence type="ECO:0000313" key="4">
    <source>
        <dbReference type="Proteomes" id="UP001057520"/>
    </source>
</evidence>
<gene>
    <name evidence="3" type="ORF">MZV50_25005</name>
</gene>
<dbReference type="PANTHER" id="PTHR39327">
    <property type="match status" value="1"/>
</dbReference>
<evidence type="ECO:0000256" key="1">
    <source>
        <dbReference type="SAM" id="MobiDB-lite"/>
    </source>
</evidence>
<dbReference type="Proteomes" id="UP001057520">
    <property type="component" value="Chromosome"/>
</dbReference>
<dbReference type="EMBL" id="CP096040">
    <property type="protein sequence ID" value="USQ95757.1"/>
    <property type="molecule type" value="Genomic_DNA"/>
</dbReference>
<feature type="chain" id="PRO_5046840107" evidence="2">
    <location>
        <begin position="26"/>
        <end position="273"/>
    </location>
</feature>
<feature type="region of interest" description="Disordered" evidence="1">
    <location>
        <begin position="74"/>
        <end position="98"/>
    </location>
</feature>
<accession>A0ABY4ZUR8</accession>
<dbReference type="Gene3D" id="3.10.620.30">
    <property type="match status" value="1"/>
</dbReference>
<name>A0ABY4ZUR8_9CAUL</name>
<feature type="signal peptide" evidence="2">
    <location>
        <begin position="1"/>
        <end position="25"/>
    </location>
</feature>
<organism evidence="3 4">
    <name type="scientific">Caulobacter segnis</name>
    <dbReference type="NCBI Taxonomy" id="88688"/>
    <lineage>
        <taxon>Bacteria</taxon>
        <taxon>Pseudomonadati</taxon>
        <taxon>Pseudomonadota</taxon>
        <taxon>Alphaproteobacteria</taxon>
        <taxon>Caulobacterales</taxon>
        <taxon>Caulobacteraceae</taxon>
        <taxon>Caulobacter</taxon>
    </lineage>
</organism>
<reference evidence="3 4" key="1">
    <citation type="submission" date="2022-04" db="EMBL/GenBank/DDBJ databases">
        <title>Genome sequence of soybean root-associated Caulobacter segnis RL271.</title>
        <authorList>
            <person name="Longley R."/>
            <person name="Bonito G."/>
            <person name="Trigodet F."/>
            <person name="Crosson S."/>
            <person name="Fiebig A."/>
        </authorList>
    </citation>
    <scope>NUCLEOTIDE SEQUENCE [LARGE SCALE GENOMIC DNA]</scope>
    <source>
        <strain evidence="3 4">RL271</strain>
    </source>
</reference>